<sequence>MDFGYGDFLDGCLFRTYPPLVFATTNRLIHQVVIKPTTAPLKISQNQFLIQNFPHFAKKVLPSHKNYAKMARHKTHDIVILF</sequence>
<dbReference type="AlphaFoldDB" id="A0A1B8Q8B0"/>
<comment type="caution">
    <text evidence="1">The sequence shown here is derived from an EMBL/GenBank/DDBJ whole genome shotgun (WGS) entry which is preliminary data.</text>
</comment>
<dbReference type="EMBL" id="LZMS01000001">
    <property type="protein sequence ID" value="OBX67387.1"/>
    <property type="molecule type" value="Genomic_DNA"/>
</dbReference>
<gene>
    <name evidence="1" type="ORF">A9309_00225</name>
</gene>
<organism evidence="1 2">
    <name type="scientific">Moraxella lacunata</name>
    <dbReference type="NCBI Taxonomy" id="477"/>
    <lineage>
        <taxon>Bacteria</taxon>
        <taxon>Pseudomonadati</taxon>
        <taxon>Pseudomonadota</taxon>
        <taxon>Gammaproteobacteria</taxon>
        <taxon>Moraxellales</taxon>
        <taxon>Moraxellaceae</taxon>
        <taxon>Moraxella</taxon>
    </lineage>
</organism>
<name>A0A1B8Q8B0_MORLA</name>
<accession>A0A1B8Q8B0</accession>
<reference evidence="1 2" key="1">
    <citation type="submission" date="2016-06" db="EMBL/GenBank/DDBJ databases">
        <title>Draft genome of Moraxella lacunata CCUG 57757A.</title>
        <authorList>
            <person name="Salva-Serra F."/>
            <person name="Engstrom-Jakobsson H."/>
            <person name="Thorell K."/>
            <person name="Gonzales-Siles L."/>
            <person name="Karlsson R."/>
            <person name="Boulund F."/>
            <person name="Engstrand L."/>
            <person name="Kristiansson E."/>
            <person name="Moore E."/>
        </authorList>
    </citation>
    <scope>NUCLEOTIDE SEQUENCE [LARGE SCALE GENOMIC DNA]</scope>
    <source>
        <strain evidence="1 2">CCUG 57757A</strain>
    </source>
</reference>
<protein>
    <submittedName>
        <fullName evidence="1">Uncharacterized protein</fullName>
    </submittedName>
</protein>
<proteinExistence type="predicted"/>
<evidence type="ECO:0000313" key="1">
    <source>
        <dbReference type="EMBL" id="OBX67387.1"/>
    </source>
</evidence>
<dbReference type="Proteomes" id="UP000092607">
    <property type="component" value="Unassembled WGS sequence"/>
</dbReference>
<evidence type="ECO:0000313" key="2">
    <source>
        <dbReference type="Proteomes" id="UP000092607"/>
    </source>
</evidence>